<keyword evidence="2" id="KW-0732">Signal</keyword>
<feature type="non-terminal residue" evidence="3">
    <location>
        <position position="331"/>
    </location>
</feature>
<evidence type="ECO:0000256" key="1">
    <source>
        <dbReference type="ARBA" id="ARBA00008668"/>
    </source>
</evidence>
<reference evidence="3 4" key="1">
    <citation type="journal article" date="2023" name="Plants (Basel)">
        <title>Bridging the Gap: Combining Genomics and Transcriptomics Approaches to Understand Stylosanthes scabra, an Orphan Legume from the Brazilian Caatinga.</title>
        <authorList>
            <person name="Ferreira-Neto J.R.C."/>
            <person name="da Silva M.D."/>
            <person name="Binneck E."/>
            <person name="de Melo N.F."/>
            <person name="da Silva R.H."/>
            <person name="de Melo A.L.T.M."/>
            <person name="Pandolfi V."/>
            <person name="Bustamante F.O."/>
            <person name="Brasileiro-Vidal A.C."/>
            <person name="Benko-Iseppon A.M."/>
        </authorList>
    </citation>
    <scope>NUCLEOTIDE SEQUENCE [LARGE SCALE GENOMIC DNA]</scope>
    <source>
        <tissue evidence="3">Leaves</tissue>
    </source>
</reference>
<organism evidence="3 4">
    <name type="scientific">Stylosanthes scabra</name>
    <dbReference type="NCBI Taxonomy" id="79078"/>
    <lineage>
        <taxon>Eukaryota</taxon>
        <taxon>Viridiplantae</taxon>
        <taxon>Streptophyta</taxon>
        <taxon>Embryophyta</taxon>
        <taxon>Tracheophyta</taxon>
        <taxon>Spermatophyta</taxon>
        <taxon>Magnoliopsida</taxon>
        <taxon>eudicotyledons</taxon>
        <taxon>Gunneridae</taxon>
        <taxon>Pentapetalae</taxon>
        <taxon>rosids</taxon>
        <taxon>fabids</taxon>
        <taxon>Fabales</taxon>
        <taxon>Fabaceae</taxon>
        <taxon>Papilionoideae</taxon>
        <taxon>50 kb inversion clade</taxon>
        <taxon>dalbergioids sensu lato</taxon>
        <taxon>Dalbergieae</taxon>
        <taxon>Pterocarpus clade</taxon>
        <taxon>Stylosanthes</taxon>
    </lineage>
</organism>
<proteinExistence type="inferred from homology"/>
<comment type="caution">
    <text evidence="3">The sequence shown here is derived from an EMBL/GenBank/DDBJ whole genome shotgun (WGS) entry which is preliminary data.</text>
</comment>
<dbReference type="SUPFAM" id="SSF52266">
    <property type="entry name" value="SGNH hydrolase"/>
    <property type="match status" value="1"/>
</dbReference>
<dbReference type="Proteomes" id="UP001341840">
    <property type="component" value="Unassembled WGS sequence"/>
</dbReference>
<sequence>MSAVFAFGDSTIDPGNNNDFPTLFRGNHVPYGCDFPNHTPTGRFSNGKISTDYIVDMLGIKSLLLAYLDHGINDGELLTGVSFGAGGSGLDSNTAALAKVMNMDTQLEMFKQCLERIRGAVGDAKANDIVNNALFVISSGTNDMLFNAYLLPARMMQFGSVSTYHDFLLQNLHVFIQKLYEVGARKIVVVGLPPIGCLPIEVTINSAMPYQDWLHRKCIAEWNFECQSYNTKLQSHINSLQIALMGTKLAYFDIFTPMSDMILHPTTYGFEETLKGCCGSGTLEMGPGCNMNDPTCADPSKYLFWDAVHLTEAGYKFLAESGRRNLLPYFT</sequence>
<evidence type="ECO:0000313" key="3">
    <source>
        <dbReference type="EMBL" id="MED6158562.1"/>
    </source>
</evidence>
<dbReference type="CDD" id="cd01837">
    <property type="entry name" value="SGNH_plant_lipase_like"/>
    <property type="match status" value="1"/>
</dbReference>
<gene>
    <name evidence="3" type="ORF">PIB30_033781</name>
</gene>
<protein>
    <submittedName>
        <fullName evidence="3">Uncharacterized protein</fullName>
    </submittedName>
</protein>
<dbReference type="EMBL" id="JASCZI010120983">
    <property type="protein sequence ID" value="MED6158562.1"/>
    <property type="molecule type" value="Genomic_DNA"/>
</dbReference>
<dbReference type="Pfam" id="PF00657">
    <property type="entry name" value="Lipase_GDSL"/>
    <property type="match status" value="1"/>
</dbReference>
<name>A0ABU6UCT4_9FABA</name>
<evidence type="ECO:0000313" key="4">
    <source>
        <dbReference type="Proteomes" id="UP001341840"/>
    </source>
</evidence>
<keyword evidence="4" id="KW-1185">Reference proteome</keyword>
<dbReference type="PANTHER" id="PTHR45642:SF139">
    <property type="entry name" value="SGNH HYDROLASE-TYPE ESTERASE DOMAIN-CONTAINING PROTEIN"/>
    <property type="match status" value="1"/>
</dbReference>
<dbReference type="InterPro" id="IPR036514">
    <property type="entry name" value="SGNH_hydro_sf"/>
</dbReference>
<dbReference type="InterPro" id="IPR050592">
    <property type="entry name" value="GDSL_lipolytic_enzyme"/>
</dbReference>
<dbReference type="Gene3D" id="3.40.50.1110">
    <property type="entry name" value="SGNH hydrolase"/>
    <property type="match status" value="1"/>
</dbReference>
<evidence type="ECO:0000256" key="2">
    <source>
        <dbReference type="ARBA" id="ARBA00022729"/>
    </source>
</evidence>
<dbReference type="PANTHER" id="PTHR45642">
    <property type="entry name" value="GDSL ESTERASE/LIPASE EXL3"/>
    <property type="match status" value="1"/>
</dbReference>
<comment type="similarity">
    <text evidence="1">Belongs to the 'GDSL' lipolytic enzyme family.</text>
</comment>
<accession>A0ABU6UCT4</accession>
<dbReference type="InterPro" id="IPR001087">
    <property type="entry name" value="GDSL"/>
</dbReference>
<dbReference type="InterPro" id="IPR035669">
    <property type="entry name" value="SGNH_plant_lipase-like"/>
</dbReference>